<gene>
    <name evidence="2" type="ORF">MNBD_GAMMA04-1292</name>
</gene>
<accession>A0A3B0VXX8</accession>
<dbReference type="InterPro" id="IPR012902">
    <property type="entry name" value="N_methyl_site"/>
</dbReference>
<dbReference type="InterPro" id="IPR011049">
    <property type="entry name" value="Serralysin-like_metalloprot_C"/>
</dbReference>
<dbReference type="SUPFAM" id="SSF51120">
    <property type="entry name" value="beta-Roll"/>
    <property type="match status" value="1"/>
</dbReference>
<evidence type="ECO:0000313" key="2">
    <source>
        <dbReference type="EMBL" id="VAW47891.1"/>
    </source>
</evidence>
<sequence length="480" mass="50853">MTNNIDSVFLKGFTLLEMAVVLGVLGVLLAGGLASLPEKRTVTNQLSSLAAQENIKKQLMAFALINKYLPCPDSNNPPNGRENRVGNACVNDFGAVPYLDMGLNRDQVQDSYGNFIRYAINQNADVGAFICDNTSSASYFCNTGGGGAVFTLVDTPPLQGNLGVGNYFVCNNNAANCTGIPAIPANNDLQTASASVVLVAYNEDGAQTLNNCAGSNGASAENCDTDAFYHQRTISTEENDFFDDTIVFISGYEIKARILSPITVWINMITLAPTYTGYNLDAGDYVPMDDVNTPDVIRVNRNITTALDLGAGDDQVIVGNDLSSELIYDNNTGNVTDKGTQAALDTGEGDDTVYIVGVANSNVTLGYGDDTFVLGTNLTETLDAGAGNDKIWIQGGVASGATFELGSGDDVVWLGEASDAASGGLLSNVDGGAGDYDILILENMTKTQWQDNGFFRSYVVNFELVIFSDDGTGTRDYVVL</sequence>
<reference evidence="2" key="1">
    <citation type="submission" date="2018-06" db="EMBL/GenBank/DDBJ databases">
        <authorList>
            <person name="Zhirakovskaya E."/>
        </authorList>
    </citation>
    <scope>NUCLEOTIDE SEQUENCE</scope>
</reference>
<dbReference type="EMBL" id="UOFB01000223">
    <property type="protein sequence ID" value="VAW47891.1"/>
    <property type="molecule type" value="Genomic_DNA"/>
</dbReference>
<dbReference type="PROSITE" id="PS00409">
    <property type="entry name" value="PROKAR_NTER_METHYL"/>
    <property type="match status" value="1"/>
</dbReference>
<dbReference type="NCBIfam" id="TIGR02532">
    <property type="entry name" value="IV_pilin_GFxxxE"/>
    <property type="match status" value="1"/>
</dbReference>
<feature type="transmembrane region" description="Helical" evidence="1">
    <location>
        <begin position="12"/>
        <end position="36"/>
    </location>
</feature>
<organism evidence="2">
    <name type="scientific">hydrothermal vent metagenome</name>
    <dbReference type="NCBI Taxonomy" id="652676"/>
    <lineage>
        <taxon>unclassified sequences</taxon>
        <taxon>metagenomes</taxon>
        <taxon>ecological metagenomes</taxon>
    </lineage>
</organism>
<keyword evidence="1" id="KW-0472">Membrane</keyword>
<keyword evidence="1" id="KW-0812">Transmembrane</keyword>
<dbReference type="Gene3D" id="2.160.20.160">
    <property type="match status" value="1"/>
</dbReference>
<proteinExistence type="predicted"/>
<protein>
    <submittedName>
        <fullName evidence="2">Uncharacterized protein</fullName>
    </submittedName>
</protein>
<name>A0A3B0VXX8_9ZZZZ</name>
<keyword evidence="1" id="KW-1133">Transmembrane helix</keyword>
<dbReference type="AlphaFoldDB" id="A0A3B0VXX8"/>
<evidence type="ECO:0000256" key="1">
    <source>
        <dbReference type="SAM" id="Phobius"/>
    </source>
</evidence>